<dbReference type="Gene3D" id="1.10.530.10">
    <property type="match status" value="1"/>
</dbReference>
<feature type="domain" description="Phage tail tape measure protein" evidence="4">
    <location>
        <begin position="229"/>
        <end position="428"/>
    </location>
</feature>
<name>A0A9W5LK56_9BACI</name>
<accession>A0A9W5LK56</accession>
<dbReference type="InterPro" id="IPR008258">
    <property type="entry name" value="Transglycosylase_SLT_dom_1"/>
</dbReference>
<keyword evidence="6" id="KW-1185">Reference proteome</keyword>
<dbReference type="Proteomes" id="UP000011182">
    <property type="component" value="Unassembled WGS sequence"/>
</dbReference>
<dbReference type="Pfam" id="PF01464">
    <property type="entry name" value="SLT"/>
    <property type="match status" value="1"/>
</dbReference>
<protein>
    <submittedName>
        <fullName evidence="5">Phage-like protein yqbO</fullName>
    </submittedName>
</protein>
<dbReference type="SUPFAM" id="SSF53955">
    <property type="entry name" value="Lysozyme-like"/>
    <property type="match status" value="1"/>
</dbReference>
<evidence type="ECO:0000256" key="2">
    <source>
        <dbReference type="SAM" id="MobiDB-lite"/>
    </source>
</evidence>
<dbReference type="InterPro" id="IPR023346">
    <property type="entry name" value="Lysozyme-like_dom_sf"/>
</dbReference>
<dbReference type="Gene3D" id="1.20.120.330">
    <property type="entry name" value="Nucleotidyltransferases domain 2"/>
    <property type="match status" value="1"/>
</dbReference>
<evidence type="ECO:0000313" key="5">
    <source>
        <dbReference type="EMBL" id="ELS62182.1"/>
    </source>
</evidence>
<proteinExistence type="predicted"/>
<comment type="caution">
    <text evidence="5">The sequence shown here is derived from an EMBL/GenBank/DDBJ whole genome shotgun (WGS) entry which is preliminary data.</text>
</comment>
<sequence>MATEGRPIGNLVINTTLNDAGVNRGITGLRNNLKTARTATKATVQEFKAMGDELTASKKKVEGLSNELSIQEKIVEEYRKSYEKQVQLYGEGSEQAQKYAQRLNTQIQSYHSLEGSLRRAQMQYKMLEQAQSKASESAEGLTDRQREIGDASGDAGGKVSKFSSFIKVGLVGALTAGVASVGALTAAIGGLGAKMALDTQAAQGEIRAQLGLTEKEAQKVASSAKSLWADGFGDSVGDAKNAIVNVKQNVKSLKGATDETVKEVTKGTMTIAKAFDQDGNDITKSINAMQNSFDGLSSDAAMDMITSGFQKGLDYSGEFLDSINEYSNQFAAAGFSTQRMFSVFQAGAESGAFQLDKVGDLIKEMNIRLSDGTADEAMQSLSKHTQDLYAQFKKTGKGGDLVFSAVMKDIDGMKNKSDAYKIGQQIMGTQFEDLGQKGVSALANIENSFSNTSGATKKAGQALQDNFGTRLKKIGRSALASLEPIGNGVLSLLEPVMSGLESGMKGLEPTFNNIANAGKNLKTIFSGIMDVFNGDTSKGADKLMDFFPVLTVQTIIDGINNIKTAFSGFKQQAQPIISNMKASFDAMKPTFSTLGTIASQVFGTLGPLVKQALGGVMSFIGQLTGQWKSFWQQNGSVISQALQNVWSVVQFVMPAVLAIIKSVWGNIKGVITGAMSVIQGVILVFSGLLTGNFSKMWEGIKKIFSGAIKVVWNAIQLSFFGKILGGAKALGAGLKGIFPKMWGWIKSLFKDGATNAGKMFSFLKDKALKIVTDMKTSISKKFTDIVDGAKALPKKMGDGIKSMAGKAWDGIKAFGNRTLRGFGKIINGFTQQGINWILGKIGVDTKIPKWEVPQYANGTGGHPGGLAILGDGKGSNAGPEAFITPSGHMGLSPATDTLMNLPQGTQVLSAIDTRAFLSGVPAYANGTKKKEGFISKMWNGAKAAVGKVKDLALDVFDYISNPSKLVKKVIEKLGLKLPKVKGITGDVLKGSFSLIKKNFVNFIKDKFGESSNFGEGGTEAVKKWVAQALKIKGLGSEYASALETIAMKESGGNPNVVNRWDSNWKAGHPSQGLMQFIPSTFNANKEPGHGNIKNPVDQILASINYLNSRYGGILNHPGLKSMARGGRYIGYDTGGLITRDHMAEVHKGEMLLPLRQFRRSQAHKVLSQAGKMVGYEPEIRSSSSDANALKTMVTLLQQQNSNQQAEINLLSQTVRLLTQLVAKDPNVILSVQELNKIQDEAYNKERNQKGLLNNVSFS</sequence>
<organism evidence="5 6">
    <name type="scientific">Bacillus inaquosorum KCTC 13429</name>
    <dbReference type="NCBI Taxonomy" id="1236548"/>
    <lineage>
        <taxon>Bacteria</taxon>
        <taxon>Bacillati</taxon>
        <taxon>Bacillota</taxon>
        <taxon>Bacilli</taxon>
        <taxon>Bacillales</taxon>
        <taxon>Bacillaceae</taxon>
        <taxon>Bacillus</taxon>
    </lineage>
</organism>
<evidence type="ECO:0000256" key="1">
    <source>
        <dbReference type="ARBA" id="ARBA00022612"/>
    </source>
</evidence>
<feature type="domain" description="Transglycosylase SLT" evidence="3">
    <location>
        <begin position="1041"/>
        <end position="1134"/>
    </location>
</feature>
<gene>
    <name evidence="5" type="ORF">BSI_12610</name>
</gene>
<dbReference type="CDD" id="cd13402">
    <property type="entry name" value="LT_TF-like"/>
    <property type="match status" value="1"/>
</dbReference>
<reference evidence="5 6" key="1">
    <citation type="journal article" date="2014" name="Syst. Appl. Microbiol.">
        <title>Genomic insights into the taxonomic status of the three subspecies of Bacillus subtilis.</title>
        <authorList>
            <person name="Yi H."/>
            <person name="Chun J."/>
            <person name="Cha C.J."/>
        </authorList>
    </citation>
    <scope>NUCLEOTIDE SEQUENCE [LARGE SCALE GENOMIC DNA]</scope>
    <source>
        <strain evidence="5 6">KCTC 13429</strain>
    </source>
</reference>
<keyword evidence="1" id="KW-1188">Viral release from host cell</keyword>
<dbReference type="RefSeq" id="WP_003237386.1">
    <property type="nucleotide sequence ID" value="NZ_AMXN01000002.1"/>
</dbReference>
<dbReference type="InterPro" id="IPR010090">
    <property type="entry name" value="Phage_tape_meas"/>
</dbReference>
<dbReference type="EMBL" id="AMXN01000002">
    <property type="protein sequence ID" value="ELS62182.1"/>
    <property type="molecule type" value="Genomic_DNA"/>
</dbReference>
<dbReference type="AlphaFoldDB" id="A0A9W5LK56"/>
<dbReference type="PANTHER" id="PTHR37813:SF1">
    <property type="entry name" value="FELS-2 PROPHAGE PROTEIN"/>
    <property type="match status" value="1"/>
</dbReference>
<dbReference type="PANTHER" id="PTHR37813">
    <property type="entry name" value="FELS-2 PROPHAGE PROTEIN"/>
    <property type="match status" value="1"/>
</dbReference>
<evidence type="ECO:0000259" key="3">
    <source>
        <dbReference type="Pfam" id="PF01464"/>
    </source>
</evidence>
<feature type="region of interest" description="Disordered" evidence="2">
    <location>
        <begin position="133"/>
        <end position="155"/>
    </location>
</feature>
<evidence type="ECO:0000259" key="4">
    <source>
        <dbReference type="Pfam" id="PF10145"/>
    </source>
</evidence>
<evidence type="ECO:0000313" key="6">
    <source>
        <dbReference type="Proteomes" id="UP000011182"/>
    </source>
</evidence>
<dbReference type="Pfam" id="PF10145">
    <property type="entry name" value="PhageMin_Tail"/>
    <property type="match status" value="1"/>
</dbReference>